<dbReference type="GO" id="GO:1990246">
    <property type="term" value="C:uniplex complex"/>
    <property type="evidence" value="ECO:0007669"/>
    <property type="project" value="TreeGrafter"/>
</dbReference>
<keyword evidence="4" id="KW-0472">Membrane</keyword>
<evidence type="ECO:0000256" key="3">
    <source>
        <dbReference type="ARBA" id="ARBA00022737"/>
    </source>
</evidence>
<dbReference type="Proteomes" id="UP000193380">
    <property type="component" value="Unassembled WGS sequence"/>
</dbReference>
<feature type="compositionally biased region" description="Basic and acidic residues" evidence="5">
    <location>
        <begin position="47"/>
        <end position="59"/>
    </location>
</feature>
<keyword evidence="3" id="KW-0677">Repeat</keyword>
<protein>
    <submittedName>
        <fullName evidence="6">Uncharacterized protein</fullName>
    </submittedName>
</protein>
<feature type="compositionally biased region" description="Acidic residues" evidence="5">
    <location>
        <begin position="28"/>
        <end position="46"/>
    </location>
</feature>
<evidence type="ECO:0000256" key="2">
    <source>
        <dbReference type="ARBA" id="ARBA00022723"/>
    </source>
</evidence>
<feature type="non-terminal residue" evidence="6">
    <location>
        <position position="1"/>
    </location>
</feature>
<dbReference type="GO" id="GO:0051560">
    <property type="term" value="P:mitochondrial calcium ion homeostasis"/>
    <property type="evidence" value="ECO:0007669"/>
    <property type="project" value="TreeGrafter"/>
</dbReference>
<name>A0A060YPI7_ONCMY</name>
<reference evidence="6" key="2">
    <citation type="submission" date="2014-03" db="EMBL/GenBank/DDBJ databases">
        <authorList>
            <person name="Genoscope - CEA"/>
        </authorList>
    </citation>
    <scope>NUCLEOTIDE SEQUENCE</scope>
</reference>
<organism evidence="6 7">
    <name type="scientific">Oncorhynchus mykiss</name>
    <name type="common">Rainbow trout</name>
    <name type="synonym">Salmo gairdneri</name>
    <dbReference type="NCBI Taxonomy" id="8022"/>
    <lineage>
        <taxon>Eukaryota</taxon>
        <taxon>Metazoa</taxon>
        <taxon>Chordata</taxon>
        <taxon>Craniata</taxon>
        <taxon>Vertebrata</taxon>
        <taxon>Euteleostomi</taxon>
        <taxon>Actinopterygii</taxon>
        <taxon>Neopterygii</taxon>
        <taxon>Teleostei</taxon>
        <taxon>Protacanthopterygii</taxon>
        <taxon>Salmoniformes</taxon>
        <taxon>Salmonidae</taxon>
        <taxon>Salmoninae</taxon>
        <taxon>Oncorhynchus</taxon>
    </lineage>
</organism>
<reference evidence="6" key="1">
    <citation type="journal article" date="2014" name="Nat. Commun.">
        <title>The rainbow trout genome provides novel insights into evolution after whole-genome duplication in vertebrates.</title>
        <authorList>
            <person name="Berthelot C."/>
            <person name="Brunet F."/>
            <person name="Chalopin D."/>
            <person name="Juanchich A."/>
            <person name="Bernard M."/>
            <person name="Noel B."/>
            <person name="Bento P."/>
            <person name="Da Silva C."/>
            <person name="Labadie K."/>
            <person name="Alberti A."/>
            <person name="Aury J.M."/>
            <person name="Louis A."/>
            <person name="Dehais P."/>
            <person name="Bardou P."/>
            <person name="Montfort J."/>
            <person name="Klopp C."/>
            <person name="Cabau C."/>
            <person name="Gaspin C."/>
            <person name="Thorgaard G.H."/>
            <person name="Boussaha M."/>
            <person name="Quillet E."/>
            <person name="Guyomard R."/>
            <person name="Galiana D."/>
            <person name="Bobe J."/>
            <person name="Volff J.N."/>
            <person name="Genet C."/>
            <person name="Wincker P."/>
            <person name="Jaillon O."/>
            <person name="Roest Crollius H."/>
            <person name="Guiguen Y."/>
        </authorList>
    </citation>
    <scope>NUCLEOTIDE SEQUENCE [LARGE SCALE GENOMIC DNA]</scope>
</reference>
<proteinExistence type="predicted"/>
<feature type="region of interest" description="Disordered" evidence="5">
    <location>
        <begin position="1"/>
        <end position="59"/>
    </location>
</feature>
<dbReference type="STRING" id="8022.A0A060YPI7"/>
<evidence type="ECO:0000313" key="6">
    <source>
        <dbReference type="EMBL" id="CDQ91060.1"/>
    </source>
</evidence>
<evidence type="ECO:0000256" key="5">
    <source>
        <dbReference type="SAM" id="MobiDB-lite"/>
    </source>
</evidence>
<evidence type="ECO:0000313" key="7">
    <source>
        <dbReference type="Proteomes" id="UP000193380"/>
    </source>
</evidence>
<dbReference type="GO" id="GO:0005509">
    <property type="term" value="F:calcium ion binding"/>
    <property type="evidence" value="ECO:0007669"/>
    <property type="project" value="InterPro"/>
</dbReference>
<sequence length="125" mass="13946">AYADAGPSVAHDEHPEVKEAGFVKEAESEAESSVEASDGEEGEEGGADEKKKKPRSGFRDRKVMEYENRIRAYSTPDKIFRYFATLKIISEHGDAEVYMTPQDFVRSITPNEKQPESESKVETSA</sequence>
<accession>A0A060YPI7</accession>
<dbReference type="EMBL" id="FR911326">
    <property type="protein sequence ID" value="CDQ91060.1"/>
    <property type="molecule type" value="Genomic_DNA"/>
</dbReference>
<evidence type="ECO:0000256" key="4">
    <source>
        <dbReference type="ARBA" id="ARBA00023136"/>
    </source>
</evidence>
<evidence type="ECO:0000256" key="1">
    <source>
        <dbReference type="ARBA" id="ARBA00004273"/>
    </source>
</evidence>
<dbReference type="GO" id="GO:0036444">
    <property type="term" value="P:calcium import into the mitochondrion"/>
    <property type="evidence" value="ECO:0007669"/>
    <property type="project" value="TreeGrafter"/>
</dbReference>
<feature type="compositionally biased region" description="Basic and acidic residues" evidence="5">
    <location>
        <begin position="10"/>
        <end position="27"/>
    </location>
</feature>
<gene>
    <name evidence="6" type="ORF">GSONMT00050824001</name>
</gene>
<dbReference type="PANTHER" id="PTHR12294:SF1">
    <property type="entry name" value="CALCIUM UPTAKE PROTEIN 1, MITOCHONDRIAL"/>
    <property type="match status" value="1"/>
</dbReference>
<keyword evidence="2" id="KW-0479">Metal-binding</keyword>
<dbReference type="PaxDb" id="8022-A0A060YPI7"/>
<dbReference type="AlphaFoldDB" id="A0A060YPI7"/>
<dbReference type="PANTHER" id="PTHR12294">
    <property type="entry name" value="EF HAND DOMAIN FAMILY A1,A2-RELATED"/>
    <property type="match status" value="1"/>
</dbReference>
<dbReference type="InterPro" id="IPR039800">
    <property type="entry name" value="MICU1/2/3"/>
</dbReference>
<comment type="subcellular location">
    <subcellularLocation>
        <location evidence="1">Mitochondrion inner membrane</location>
    </subcellularLocation>
</comment>